<dbReference type="Gene3D" id="3.40.630.30">
    <property type="match status" value="1"/>
</dbReference>
<organism evidence="2 3">
    <name type="scientific">Loktanella fryxellensis</name>
    <dbReference type="NCBI Taxonomy" id="245187"/>
    <lineage>
        <taxon>Bacteria</taxon>
        <taxon>Pseudomonadati</taxon>
        <taxon>Pseudomonadota</taxon>
        <taxon>Alphaproteobacteria</taxon>
        <taxon>Rhodobacterales</taxon>
        <taxon>Roseobacteraceae</taxon>
        <taxon>Loktanella</taxon>
    </lineage>
</organism>
<dbReference type="PROSITE" id="PS51186">
    <property type="entry name" value="GNAT"/>
    <property type="match status" value="1"/>
</dbReference>
<keyword evidence="2" id="KW-0808">Transferase</keyword>
<dbReference type="GO" id="GO:1990189">
    <property type="term" value="F:protein N-terminal-serine acetyltransferase activity"/>
    <property type="evidence" value="ECO:0007669"/>
    <property type="project" value="TreeGrafter"/>
</dbReference>
<dbReference type="InterPro" id="IPR051908">
    <property type="entry name" value="Ribosomal_N-acetyltransferase"/>
</dbReference>
<dbReference type="SUPFAM" id="SSF55729">
    <property type="entry name" value="Acyl-CoA N-acyltransferases (Nat)"/>
    <property type="match status" value="1"/>
</dbReference>
<dbReference type="InterPro" id="IPR000182">
    <property type="entry name" value="GNAT_dom"/>
</dbReference>
<keyword evidence="3" id="KW-1185">Reference proteome</keyword>
<dbReference type="Pfam" id="PF13302">
    <property type="entry name" value="Acetyltransf_3"/>
    <property type="match status" value="1"/>
</dbReference>
<dbReference type="GO" id="GO:0008999">
    <property type="term" value="F:protein-N-terminal-alanine acetyltransferase activity"/>
    <property type="evidence" value="ECO:0007669"/>
    <property type="project" value="TreeGrafter"/>
</dbReference>
<dbReference type="AlphaFoldDB" id="A0A1H8ESU5"/>
<gene>
    <name evidence="2" type="ORF">SAMN04488003_11187</name>
</gene>
<accession>A0A1H8ESU5</accession>
<dbReference type="EMBL" id="FOCI01000011">
    <property type="protein sequence ID" value="SEN22446.1"/>
    <property type="molecule type" value="Genomic_DNA"/>
</dbReference>
<protein>
    <submittedName>
        <fullName evidence="2">Protein N-acetyltransferase, RimJ/RimL family</fullName>
    </submittedName>
</protein>
<dbReference type="PANTHER" id="PTHR43441">
    <property type="entry name" value="RIBOSOMAL-PROTEIN-SERINE ACETYLTRANSFERASE"/>
    <property type="match status" value="1"/>
</dbReference>
<dbReference type="InterPro" id="IPR016181">
    <property type="entry name" value="Acyl_CoA_acyltransferase"/>
</dbReference>
<proteinExistence type="predicted"/>
<dbReference type="OrthoDB" id="5295305at2"/>
<evidence type="ECO:0000259" key="1">
    <source>
        <dbReference type="PROSITE" id="PS51186"/>
    </source>
</evidence>
<dbReference type="Proteomes" id="UP000199585">
    <property type="component" value="Unassembled WGS sequence"/>
</dbReference>
<dbReference type="PANTHER" id="PTHR43441:SF2">
    <property type="entry name" value="FAMILY ACETYLTRANSFERASE, PUTATIVE (AFU_ORTHOLOGUE AFUA_7G00850)-RELATED"/>
    <property type="match status" value="1"/>
</dbReference>
<dbReference type="STRING" id="245187.SAMN04488003_11187"/>
<name>A0A1H8ESU5_9RHOB</name>
<evidence type="ECO:0000313" key="3">
    <source>
        <dbReference type="Proteomes" id="UP000199585"/>
    </source>
</evidence>
<sequence length="240" mass="25789">MTGPARPLGAIVADAPPPPHPRGVTLTGRLAWLRPLDAVADAPALFAAFADSPWVFDYMGEQAPTDAAALTTALAVWVARGDCATFAVGRVGSEAALGYACLMGVVPAMREIEIGNANLSPALQRSPLATEAFSLLLGWSFDAGYRRVVWKCNALNAPSRRAAQRLGFGYEGLFRQHMIVKGRNRDTAWFAMTDGDWPAIRTAHARWLDPANFDADGRQRQALGDLTAPHVVGWDPSRPA</sequence>
<feature type="domain" description="N-acetyltransferase" evidence="1">
    <location>
        <begin position="31"/>
        <end position="186"/>
    </location>
</feature>
<evidence type="ECO:0000313" key="2">
    <source>
        <dbReference type="EMBL" id="SEN22446.1"/>
    </source>
</evidence>
<reference evidence="2 3" key="1">
    <citation type="submission" date="2016-10" db="EMBL/GenBank/DDBJ databases">
        <authorList>
            <person name="de Groot N.N."/>
        </authorList>
    </citation>
    <scope>NUCLEOTIDE SEQUENCE [LARGE SCALE GENOMIC DNA]</scope>
    <source>
        <strain evidence="2 3">DSM 16213</strain>
    </source>
</reference>